<keyword evidence="4 11" id="KW-0808">Transferase</keyword>
<evidence type="ECO:0000256" key="6">
    <source>
        <dbReference type="ARBA" id="ARBA00022989"/>
    </source>
</evidence>
<evidence type="ECO:0000256" key="3">
    <source>
        <dbReference type="ARBA" id="ARBA00022676"/>
    </source>
</evidence>
<feature type="non-terminal residue" evidence="11">
    <location>
        <position position="568"/>
    </location>
</feature>
<sequence length="568" mass="61742">MATTPTHARPRTRPPAPAPRTPPAWAPVLGIAAGTAAVLLLLADRHGYDGDELYFIAAGRHLDWGYADQPPGVPLLALLADTLAPGSLRVLRLPAIVATGAGTVLAALLARELDGDRRAQWLTAAAHALALGALGRLLSTAALDIPLWTLLTWLVVRWVRLRREGVTRDRLLLAAGAVVVVAMQIKFQIVVFCLALLVAVLLCGPRGLFGRPSLWAGAGLAALSVVPALVWQHRHGWPQLRMGEVIAAEVAQRDGQAVNLTLMVLGLGPVLGMVLGLYGLWRLLMDREPAGFRFLAVAALLATGFVVLTGGRAYYIHGVFPVLWAAGAVGFQRWRAAREATADRRTGWVVYPVIAVSAVWPLLDLPLRPPESYIDEAPHRFDKRSEIGWPQLADQVGALYHRLPNVTRARVVLMSDDYWVASALAHFGPARGLPPVHSGSRGYWFFGAPPADRTVVLHVGHPDPALRARFGVVRQVAAVDNGLGIATEYQGRPIYFLSRPKEPWTRIWPELQHLDPHRPRITAGRASCPHRPGAVVRPQDPGPVRRGRRPARQPRRSALPAVGHRPAR</sequence>
<protein>
    <submittedName>
        <fullName evidence="11">Glycosyltransferase family 39 protein</fullName>
        <ecNumber evidence="11">2.4.-.-</ecNumber>
    </submittedName>
</protein>
<evidence type="ECO:0000256" key="9">
    <source>
        <dbReference type="SAM" id="Phobius"/>
    </source>
</evidence>
<evidence type="ECO:0000256" key="4">
    <source>
        <dbReference type="ARBA" id="ARBA00022679"/>
    </source>
</evidence>
<keyword evidence="3 11" id="KW-0328">Glycosyltransferase</keyword>
<keyword evidence="7 9" id="KW-0472">Membrane</keyword>
<accession>A0ABW8D4E1</accession>
<evidence type="ECO:0000256" key="7">
    <source>
        <dbReference type="ARBA" id="ARBA00023136"/>
    </source>
</evidence>
<feature type="region of interest" description="Disordered" evidence="8">
    <location>
        <begin position="523"/>
        <end position="568"/>
    </location>
</feature>
<feature type="region of interest" description="Disordered" evidence="8">
    <location>
        <begin position="1"/>
        <end position="22"/>
    </location>
</feature>
<feature type="transmembrane region" description="Helical" evidence="9">
    <location>
        <begin position="214"/>
        <end position="232"/>
    </location>
</feature>
<proteinExistence type="predicted"/>
<feature type="transmembrane region" description="Helical" evidence="9">
    <location>
        <begin position="121"/>
        <end position="138"/>
    </location>
</feature>
<keyword evidence="5 9" id="KW-0812">Transmembrane</keyword>
<dbReference type="EMBL" id="JBITYT010000026">
    <property type="protein sequence ID" value="MFI9123981.1"/>
    <property type="molecule type" value="Genomic_DNA"/>
</dbReference>
<comment type="subcellular location">
    <subcellularLocation>
        <location evidence="1">Cell membrane</location>
        <topology evidence="1">Multi-pass membrane protein</topology>
    </subcellularLocation>
</comment>
<evidence type="ECO:0000313" key="11">
    <source>
        <dbReference type="EMBL" id="MFI9123981.1"/>
    </source>
</evidence>
<feature type="transmembrane region" description="Helical" evidence="9">
    <location>
        <begin position="24"/>
        <end position="43"/>
    </location>
</feature>
<evidence type="ECO:0000256" key="1">
    <source>
        <dbReference type="ARBA" id="ARBA00004651"/>
    </source>
</evidence>
<feature type="transmembrane region" description="Helical" evidence="9">
    <location>
        <begin position="257"/>
        <end position="278"/>
    </location>
</feature>
<comment type="caution">
    <text evidence="11">The sequence shown here is derived from an EMBL/GenBank/DDBJ whole genome shotgun (WGS) entry which is preliminary data.</text>
</comment>
<dbReference type="PANTHER" id="PTHR33908">
    <property type="entry name" value="MANNOSYLTRANSFERASE YKCB-RELATED"/>
    <property type="match status" value="1"/>
</dbReference>
<feature type="transmembrane region" description="Helical" evidence="9">
    <location>
        <begin position="173"/>
        <end position="202"/>
    </location>
</feature>
<dbReference type="PANTHER" id="PTHR33908:SF11">
    <property type="entry name" value="MEMBRANE PROTEIN"/>
    <property type="match status" value="1"/>
</dbReference>
<feature type="compositionally biased region" description="Basic residues" evidence="8">
    <location>
        <begin position="545"/>
        <end position="555"/>
    </location>
</feature>
<feature type="compositionally biased region" description="Pro residues" evidence="8">
    <location>
        <begin position="13"/>
        <end position="22"/>
    </location>
</feature>
<keyword evidence="12" id="KW-1185">Reference proteome</keyword>
<reference evidence="11 12" key="1">
    <citation type="submission" date="2024-10" db="EMBL/GenBank/DDBJ databases">
        <title>The Natural Products Discovery Center: Release of the First 8490 Sequenced Strains for Exploring Actinobacteria Biosynthetic Diversity.</title>
        <authorList>
            <person name="Kalkreuter E."/>
            <person name="Kautsar S.A."/>
            <person name="Yang D."/>
            <person name="Bader C.D."/>
            <person name="Teijaro C.N."/>
            <person name="Fluegel L."/>
            <person name="Davis C.M."/>
            <person name="Simpson J.R."/>
            <person name="Lauterbach L."/>
            <person name="Steele A.D."/>
            <person name="Gui C."/>
            <person name="Meng S."/>
            <person name="Li G."/>
            <person name="Viehrig K."/>
            <person name="Ye F."/>
            <person name="Su P."/>
            <person name="Kiefer A.F."/>
            <person name="Nichols A."/>
            <person name="Cepeda A.J."/>
            <person name="Yan W."/>
            <person name="Fan B."/>
            <person name="Jiang Y."/>
            <person name="Adhikari A."/>
            <person name="Zheng C.-J."/>
            <person name="Schuster L."/>
            <person name="Cowan T.M."/>
            <person name="Smanski M.J."/>
            <person name="Chevrette M.G."/>
            <person name="De Carvalho L.P.S."/>
            <person name="Shen B."/>
        </authorList>
    </citation>
    <scope>NUCLEOTIDE SEQUENCE [LARGE SCALE GENOMIC DNA]</scope>
    <source>
        <strain evidence="11 12">NPDC053346</strain>
    </source>
</reference>
<feature type="domain" description="Glycosyltransferase RgtA/B/C/D-like" evidence="10">
    <location>
        <begin position="68"/>
        <end position="231"/>
    </location>
</feature>
<keyword evidence="2" id="KW-1003">Cell membrane</keyword>
<dbReference type="GO" id="GO:0016757">
    <property type="term" value="F:glycosyltransferase activity"/>
    <property type="evidence" value="ECO:0007669"/>
    <property type="project" value="UniProtKB-KW"/>
</dbReference>
<organism evidence="11 12">
    <name type="scientific">Streptomyces bikiniensis</name>
    <dbReference type="NCBI Taxonomy" id="1896"/>
    <lineage>
        <taxon>Bacteria</taxon>
        <taxon>Bacillati</taxon>
        <taxon>Actinomycetota</taxon>
        <taxon>Actinomycetes</taxon>
        <taxon>Kitasatosporales</taxon>
        <taxon>Streptomycetaceae</taxon>
        <taxon>Streptomyces</taxon>
    </lineage>
</organism>
<dbReference type="InterPro" id="IPR038731">
    <property type="entry name" value="RgtA/B/C-like"/>
</dbReference>
<evidence type="ECO:0000256" key="5">
    <source>
        <dbReference type="ARBA" id="ARBA00022692"/>
    </source>
</evidence>
<gene>
    <name evidence="11" type="ORF">ACIGW0_32090</name>
</gene>
<evidence type="ECO:0000256" key="2">
    <source>
        <dbReference type="ARBA" id="ARBA00022475"/>
    </source>
</evidence>
<dbReference type="InterPro" id="IPR050297">
    <property type="entry name" value="LipidA_mod_glycosyltrf_83"/>
</dbReference>
<evidence type="ECO:0000259" key="10">
    <source>
        <dbReference type="Pfam" id="PF13231"/>
    </source>
</evidence>
<dbReference type="Proteomes" id="UP001614391">
    <property type="component" value="Unassembled WGS sequence"/>
</dbReference>
<dbReference type="EC" id="2.4.-.-" evidence="11"/>
<dbReference type="RefSeq" id="WP_399621944.1">
    <property type="nucleotide sequence ID" value="NZ_JBITYT010000026.1"/>
</dbReference>
<keyword evidence="6 9" id="KW-1133">Transmembrane helix</keyword>
<dbReference type="Pfam" id="PF13231">
    <property type="entry name" value="PMT_2"/>
    <property type="match status" value="1"/>
</dbReference>
<name>A0ABW8D4E1_STRBI</name>
<feature type="transmembrane region" description="Helical" evidence="9">
    <location>
        <begin position="90"/>
        <end position="109"/>
    </location>
</feature>
<evidence type="ECO:0000313" key="12">
    <source>
        <dbReference type="Proteomes" id="UP001614391"/>
    </source>
</evidence>
<feature type="transmembrane region" description="Helical" evidence="9">
    <location>
        <begin position="290"/>
        <end position="308"/>
    </location>
</feature>
<evidence type="ECO:0000256" key="8">
    <source>
        <dbReference type="SAM" id="MobiDB-lite"/>
    </source>
</evidence>